<dbReference type="Pfam" id="PF06013">
    <property type="entry name" value="WXG100"/>
    <property type="match status" value="1"/>
</dbReference>
<dbReference type="InterPro" id="IPR036689">
    <property type="entry name" value="ESAT-6-like_sf"/>
</dbReference>
<sequence>MSISYFRRWDVITMTKIQVTPEQLDNVASQFANAHGILYNQLNGLDSTMNRLHSQWDGMERNRFYNDYRTAKYTLSSILNKVQSIEIELKSIALKFRNADAGSTRGFWSALAAAMNASAALAGSGEAGNHAEDIVNSPKNIDEWEQADADKYHQYEELLKNAETIGDKQVMQKIHDQMNVLRLQYEDSVTRTDYNTGETSKITSDSLVAVTELTGKDGSKTDISIDKKGNIISYEQNTDKYDYWVQKHTQSAGEHALGKTAQTVTGYGMGLILSRGTGVSGVGSGAASGWGEHVVGIGGGMISDKVLFSVPDEGETRTMIYRTNKETGHVENMIIVTKGENEMKYRYWEDYN</sequence>
<dbReference type="AlphaFoldDB" id="A0A378XSI6"/>
<reference evidence="1 2" key="1">
    <citation type="submission" date="2018-06" db="EMBL/GenBank/DDBJ databases">
        <authorList>
            <consortium name="Pathogen Informatics"/>
            <person name="Doyle S."/>
        </authorList>
    </citation>
    <scope>NUCLEOTIDE SEQUENCE [LARGE SCALE GENOMIC DNA]</scope>
    <source>
        <strain evidence="1 2">NCTC10343</strain>
    </source>
</reference>
<dbReference type="SUPFAM" id="SSF140453">
    <property type="entry name" value="EsxAB dimer-like"/>
    <property type="match status" value="1"/>
</dbReference>
<dbReference type="Proteomes" id="UP000254400">
    <property type="component" value="Unassembled WGS sequence"/>
</dbReference>
<dbReference type="Gene3D" id="1.10.287.850">
    <property type="entry name" value="HP0062-like domain"/>
    <property type="match status" value="1"/>
</dbReference>
<protein>
    <recommendedName>
        <fullName evidence="3">WXG100 family type VII secretion target</fullName>
    </recommendedName>
</protein>
<evidence type="ECO:0008006" key="3">
    <source>
        <dbReference type="Google" id="ProtNLM"/>
    </source>
</evidence>
<evidence type="ECO:0000313" key="2">
    <source>
        <dbReference type="Proteomes" id="UP000254400"/>
    </source>
</evidence>
<dbReference type="InterPro" id="IPR010310">
    <property type="entry name" value="T7SS_ESAT-6-like"/>
</dbReference>
<dbReference type="EMBL" id="UGSC01000001">
    <property type="protein sequence ID" value="SUA66411.1"/>
    <property type="molecule type" value="Genomic_DNA"/>
</dbReference>
<proteinExistence type="predicted"/>
<dbReference type="NCBIfam" id="TIGR03930">
    <property type="entry name" value="WXG100_ESAT6"/>
    <property type="match status" value="1"/>
</dbReference>
<gene>
    <name evidence="1" type="primary">yfjB_1</name>
    <name evidence="1" type="ORF">NCTC10343_00987</name>
</gene>
<name>A0A378XSI6_PAEPO</name>
<evidence type="ECO:0000313" key="1">
    <source>
        <dbReference type="EMBL" id="SUA66411.1"/>
    </source>
</evidence>
<accession>A0A378XSI6</accession>
<organism evidence="1 2">
    <name type="scientific">Paenibacillus polymyxa</name>
    <name type="common">Bacillus polymyxa</name>
    <dbReference type="NCBI Taxonomy" id="1406"/>
    <lineage>
        <taxon>Bacteria</taxon>
        <taxon>Bacillati</taxon>
        <taxon>Bacillota</taxon>
        <taxon>Bacilli</taxon>
        <taxon>Bacillales</taxon>
        <taxon>Paenibacillaceae</taxon>
        <taxon>Paenibacillus</taxon>
    </lineage>
</organism>